<dbReference type="Proteomes" id="UP000472272">
    <property type="component" value="Chromosome 14"/>
</dbReference>
<feature type="region of interest" description="Disordered" evidence="2">
    <location>
        <begin position="169"/>
        <end position="220"/>
    </location>
</feature>
<feature type="region of interest" description="Disordered" evidence="2">
    <location>
        <begin position="431"/>
        <end position="552"/>
    </location>
</feature>
<dbReference type="PANTHER" id="PTHR14662">
    <property type="entry name" value="PARTNER AND LOCALIZER OF BRCA2"/>
    <property type="match status" value="1"/>
</dbReference>
<dbReference type="GO" id="GO:0003677">
    <property type="term" value="F:DNA binding"/>
    <property type="evidence" value="ECO:0007669"/>
    <property type="project" value="InterPro"/>
</dbReference>
<dbReference type="SUPFAM" id="SSF50978">
    <property type="entry name" value="WD40 repeat-like"/>
    <property type="match status" value="1"/>
</dbReference>
<evidence type="ECO:0000313" key="5">
    <source>
        <dbReference type="Proteomes" id="UP000472272"/>
    </source>
</evidence>
<feature type="domain" description="Partner and localiser of BRCA2 WD40" evidence="3">
    <location>
        <begin position="926"/>
        <end position="1267"/>
    </location>
</feature>
<reference evidence="4" key="2">
    <citation type="submission" date="2025-08" db="UniProtKB">
        <authorList>
            <consortium name="Ensembl"/>
        </authorList>
    </citation>
    <scope>IDENTIFICATION</scope>
</reference>
<dbReference type="PANTHER" id="PTHR14662:SF2">
    <property type="entry name" value="PARTNER AND LOCALIZER OF BRCA2"/>
    <property type="match status" value="1"/>
</dbReference>
<dbReference type="GO" id="GO:0005654">
    <property type="term" value="C:nucleoplasm"/>
    <property type="evidence" value="ECO:0007669"/>
    <property type="project" value="TreeGrafter"/>
</dbReference>
<name>A0A670KH80_PODMU</name>
<feature type="compositionally biased region" description="Low complexity" evidence="2">
    <location>
        <begin position="447"/>
        <end position="456"/>
    </location>
</feature>
<feature type="compositionally biased region" description="Basic and acidic residues" evidence="2">
    <location>
        <begin position="904"/>
        <end position="918"/>
    </location>
</feature>
<evidence type="ECO:0000313" key="4">
    <source>
        <dbReference type="Ensembl" id="ENSPMRP00000036351.1"/>
    </source>
</evidence>
<dbReference type="OMA" id="GHCQKED"/>
<protein>
    <submittedName>
        <fullName evidence="4">Partner and localizer of BRCA2</fullName>
    </submittedName>
</protein>
<evidence type="ECO:0000256" key="2">
    <source>
        <dbReference type="SAM" id="MobiDB-lite"/>
    </source>
</evidence>
<dbReference type="Ensembl" id="ENSPMRT00000038518.1">
    <property type="protein sequence ID" value="ENSPMRP00000036351.1"/>
    <property type="gene ID" value="ENSPMRG00000023464.1"/>
</dbReference>
<accession>A0A670KH80</accession>
<feature type="compositionally biased region" description="Basic residues" evidence="2">
    <location>
        <begin position="502"/>
        <end position="514"/>
    </location>
</feature>
<feature type="compositionally biased region" description="Basic and acidic residues" evidence="2">
    <location>
        <begin position="878"/>
        <end position="891"/>
    </location>
</feature>
<dbReference type="GeneTree" id="ENSGT00390000014423"/>
<dbReference type="Gene3D" id="2.130.10.10">
    <property type="entry name" value="YVTN repeat-like/Quinoprotein amine dehydrogenase"/>
    <property type="match status" value="1"/>
</dbReference>
<reference evidence="4" key="3">
    <citation type="submission" date="2025-09" db="UniProtKB">
        <authorList>
            <consortium name="Ensembl"/>
        </authorList>
    </citation>
    <scope>IDENTIFICATION</scope>
</reference>
<dbReference type="Pfam" id="PF16756">
    <property type="entry name" value="PALB2_WD40"/>
    <property type="match status" value="1"/>
</dbReference>
<gene>
    <name evidence="4" type="primary">PALB2</name>
</gene>
<dbReference type="InterPro" id="IPR015943">
    <property type="entry name" value="WD40/YVTN_repeat-like_dom_sf"/>
</dbReference>
<dbReference type="CTD" id="79728"/>
<dbReference type="OrthoDB" id="9936560at2759"/>
<dbReference type="GO" id="GO:0000724">
    <property type="term" value="P:double-strand break repair via homologous recombination"/>
    <property type="evidence" value="ECO:0007669"/>
    <property type="project" value="InterPro"/>
</dbReference>
<feature type="compositionally biased region" description="Polar residues" evidence="2">
    <location>
        <begin position="205"/>
        <end position="220"/>
    </location>
</feature>
<keyword evidence="1" id="KW-0175">Coiled coil</keyword>
<reference evidence="4 5" key="1">
    <citation type="journal article" date="2019" name="Proc. Natl. Acad. Sci. U.S.A.">
        <title>Regulatory changes in pterin and carotenoid genes underlie balanced color polymorphisms in the wall lizard.</title>
        <authorList>
            <person name="Andrade P."/>
            <person name="Pinho C."/>
            <person name="Perez I de Lanuza G."/>
            <person name="Afonso S."/>
            <person name="Brejcha J."/>
            <person name="Rubin C.J."/>
            <person name="Wallerman O."/>
            <person name="Pereira P."/>
            <person name="Sabatino S.J."/>
            <person name="Bellati A."/>
            <person name="Pellitteri-Rosa D."/>
            <person name="Bosakova Z."/>
            <person name="Bunikis I."/>
            <person name="Carretero M.A."/>
            <person name="Feiner N."/>
            <person name="Marsik P."/>
            <person name="Pauperio F."/>
            <person name="Salvi D."/>
            <person name="Soler L."/>
            <person name="While G.M."/>
            <person name="Uller T."/>
            <person name="Font E."/>
            <person name="Andersson L."/>
            <person name="Carneiro M."/>
        </authorList>
    </citation>
    <scope>NUCLEOTIDE SEQUENCE</scope>
</reference>
<proteinExistence type="predicted"/>
<dbReference type="InterPro" id="IPR036322">
    <property type="entry name" value="WD40_repeat_dom_sf"/>
</dbReference>
<feature type="region of interest" description="Disordered" evidence="2">
    <location>
        <begin position="346"/>
        <end position="382"/>
    </location>
</feature>
<feature type="compositionally biased region" description="Polar residues" evidence="2">
    <location>
        <begin position="473"/>
        <end position="493"/>
    </location>
</feature>
<evidence type="ECO:0000259" key="3">
    <source>
        <dbReference type="Pfam" id="PF16756"/>
    </source>
</evidence>
<sequence length="1277" mass="137993">MAHAQRYSLAPGECCVSMDAVSLVQLLRRRSWREVRGAQRAGDMEPPRGHFPALNAQEKAQLKEKLALLKREYSKTFHRLQRAERAEKVNNYVKKMVAEKNLLLMQEEAEGDLADGGCSKKSAAKAASVTFKPEAFNQEDSLLGNLSSSCSNQDRKRVLFSPVLKKNQNSLSRSRTKVQQRASLALEEREESTWDAPLGNVGPQPESSQGSRSPVFNRSDSLWTDHSIPVASSGNTAEEGRGSDVSPVLLHLDCLQETSGQATFLHDLSRENQESSPEHLCEEGLFDSSGGPAVKNIVSPADMQIESPQIEKEAGRFADLAVTIEAASHTHGMQQEVSRCQEPQKLELSGGDAPTSKPSGNGLGDQLEETGSPLLDRAPATPAKDVLSSCTVVEGLLFPVEYYVRTTRRMSSQQREVNLAAVIQTQLGKSRKGQRIVCKEKSTDPASSSSQGQTESGEQREAVPLPFPDSGASPGTSPLQSLSNENTSSSGDLVQSEGLVQPRRKRRLRGRSNHKALPATAEDPAENVELTIPKVDSSLVPSEAQGRKENHHGRDKATVLYITAGGSVESKPSGRKWPAESAVSASTHPETELETVHVSQVVNSKASVPSSFMGSLGENDKTCCPDSGSPEQAGNWNNTGVNLAQVDRDPLPHYAPLVASVKCKRRGAPRGRRRASLPVESQDPTSLYLFGTGSPKLSLPFHGKRSKMSSLEWLPCGLELQEFHLPEDEFGLLKLEKLKACAVNLPETFDTGQSAKCLQDTSGAGFEKDSALGENPISLEKEPPFPVGSPRKALPSTELFLSLALEGVPESQLPTPVFPRLGATPASQALPGTPGASALQAHASPEPGDSAGISALPRSRQEEEEGGGERMPSLSQGQREKSWKPEEDVASFEERLLSAGESVECYKESPKQEERAEEPMNEVTVEDLAEDSQRKGSLRMTSKLKSCSGSCSVDVGTVWWEAADFTALCVVTACEASISLWRHLESGHWGCVHTWHFTKVPVIQIVPLPGVQSLVCVALGGLEISEIRFLFYSSEDGCVKQPLIKTGNINAVLGLKNRRLVSSCGSLQDQEVEVLSFSETGRSKERQVLMPPEETVLAFAEVDGMEEALIALTTTDCLVVWNLTTGQLLRKVPLGSSYPGSVCHKAYSDSGLLFVVLSHPHAKESNSWVNPAFQVVVLNPKTARSARLMSLSLPLGITGRYLEGEVKGASAAAVLTSGTIAVWDLFWGQCTALLPPNSEGSWSLARWSVTDTCLLAGQKDGSVYIYSYTTALRDSLG</sequence>
<evidence type="ECO:0000256" key="1">
    <source>
        <dbReference type="SAM" id="Coils"/>
    </source>
</evidence>
<feature type="coiled-coil region" evidence="1">
    <location>
        <begin position="59"/>
        <end position="86"/>
    </location>
</feature>
<dbReference type="InterPro" id="IPR031920">
    <property type="entry name" value="PALB2_WD40"/>
</dbReference>
<feature type="compositionally biased region" description="Acidic residues" evidence="2">
    <location>
        <begin position="919"/>
        <end position="930"/>
    </location>
</feature>
<dbReference type="InterPro" id="IPR042417">
    <property type="entry name" value="PALB2"/>
</dbReference>
<feature type="region of interest" description="Disordered" evidence="2">
    <location>
        <begin position="816"/>
        <end position="891"/>
    </location>
</feature>
<dbReference type="GeneID" id="114584093"/>
<feature type="compositionally biased region" description="Polar residues" evidence="2">
    <location>
        <begin position="169"/>
        <end position="182"/>
    </location>
</feature>
<keyword evidence="5" id="KW-1185">Reference proteome</keyword>
<organism evidence="4 5">
    <name type="scientific">Podarcis muralis</name>
    <name type="common">Wall lizard</name>
    <name type="synonym">Lacerta muralis</name>
    <dbReference type="NCBI Taxonomy" id="64176"/>
    <lineage>
        <taxon>Eukaryota</taxon>
        <taxon>Metazoa</taxon>
        <taxon>Chordata</taxon>
        <taxon>Craniata</taxon>
        <taxon>Vertebrata</taxon>
        <taxon>Euteleostomi</taxon>
        <taxon>Lepidosauria</taxon>
        <taxon>Squamata</taxon>
        <taxon>Bifurcata</taxon>
        <taxon>Unidentata</taxon>
        <taxon>Episquamata</taxon>
        <taxon>Laterata</taxon>
        <taxon>Lacertibaenia</taxon>
        <taxon>Lacertidae</taxon>
        <taxon>Podarcis</taxon>
    </lineage>
</organism>
<dbReference type="KEGG" id="pmua:114584093"/>
<dbReference type="RefSeq" id="XP_028561430.1">
    <property type="nucleotide sequence ID" value="XM_028705597.1"/>
</dbReference>
<dbReference type="AlphaFoldDB" id="A0A670KH80"/>
<feature type="region of interest" description="Disordered" evidence="2">
    <location>
        <begin position="903"/>
        <end position="934"/>
    </location>
</feature>